<evidence type="ECO:0000259" key="1">
    <source>
        <dbReference type="Pfam" id="PF00174"/>
    </source>
</evidence>
<dbReference type="Gene3D" id="3.90.420.10">
    <property type="entry name" value="Oxidoreductase, molybdopterin-binding domain"/>
    <property type="match status" value="1"/>
</dbReference>
<dbReference type="SUPFAM" id="SSF56524">
    <property type="entry name" value="Oxidoreductase molybdopterin-binding domain"/>
    <property type="match status" value="1"/>
</dbReference>
<dbReference type="InterPro" id="IPR008335">
    <property type="entry name" value="Mopterin_OxRdtase_euk"/>
</dbReference>
<dbReference type="AlphaFoldDB" id="A0A1I3LRN8"/>
<dbReference type="GO" id="GO:0043546">
    <property type="term" value="F:molybdopterin cofactor binding"/>
    <property type="evidence" value="ECO:0007669"/>
    <property type="project" value="TreeGrafter"/>
</dbReference>
<dbReference type="GO" id="GO:0006790">
    <property type="term" value="P:sulfur compound metabolic process"/>
    <property type="evidence" value="ECO:0007669"/>
    <property type="project" value="TreeGrafter"/>
</dbReference>
<organism evidence="2 3">
    <name type="scientific">Planctomicrobium piriforme</name>
    <dbReference type="NCBI Taxonomy" id="1576369"/>
    <lineage>
        <taxon>Bacteria</taxon>
        <taxon>Pseudomonadati</taxon>
        <taxon>Planctomycetota</taxon>
        <taxon>Planctomycetia</taxon>
        <taxon>Planctomycetales</taxon>
        <taxon>Planctomycetaceae</taxon>
        <taxon>Planctomicrobium</taxon>
    </lineage>
</organism>
<evidence type="ECO:0000313" key="3">
    <source>
        <dbReference type="Proteomes" id="UP000199518"/>
    </source>
</evidence>
<proteinExistence type="predicted"/>
<reference evidence="3" key="1">
    <citation type="submission" date="2016-10" db="EMBL/GenBank/DDBJ databases">
        <authorList>
            <person name="Varghese N."/>
            <person name="Submissions S."/>
        </authorList>
    </citation>
    <scope>NUCLEOTIDE SEQUENCE [LARGE SCALE GENOMIC DNA]</scope>
    <source>
        <strain evidence="3">DSM 26348</strain>
    </source>
</reference>
<dbReference type="Proteomes" id="UP000199518">
    <property type="component" value="Unassembled WGS sequence"/>
</dbReference>
<dbReference type="EMBL" id="FOQD01000013">
    <property type="protein sequence ID" value="SFI87428.1"/>
    <property type="molecule type" value="Genomic_DNA"/>
</dbReference>
<dbReference type="PRINTS" id="PR00407">
    <property type="entry name" value="EUMOPTERIN"/>
</dbReference>
<protein>
    <submittedName>
        <fullName evidence="2">Oxidoreductase molybdopterin binding domain-containing protein</fullName>
    </submittedName>
</protein>
<dbReference type="PANTHER" id="PTHR19372:SF7">
    <property type="entry name" value="SULFITE OXIDASE, MITOCHONDRIAL"/>
    <property type="match status" value="1"/>
</dbReference>
<evidence type="ECO:0000313" key="2">
    <source>
        <dbReference type="EMBL" id="SFI87428.1"/>
    </source>
</evidence>
<gene>
    <name evidence="2" type="ORF">SAMN05421753_11347</name>
</gene>
<feature type="domain" description="Oxidoreductase molybdopterin-binding" evidence="1">
    <location>
        <begin position="146"/>
        <end position="246"/>
    </location>
</feature>
<dbReference type="STRING" id="1576369.SAMN05421753_11347"/>
<accession>A0A1I3LRN8</accession>
<dbReference type="InterPro" id="IPR000572">
    <property type="entry name" value="OxRdtase_Mopterin-bd_dom"/>
</dbReference>
<dbReference type="InterPro" id="IPR036374">
    <property type="entry name" value="OxRdtase_Mopterin-bd_sf"/>
</dbReference>
<dbReference type="GO" id="GO:0020037">
    <property type="term" value="F:heme binding"/>
    <property type="evidence" value="ECO:0007669"/>
    <property type="project" value="TreeGrafter"/>
</dbReference>
<dbReference type="Pfam" id="PF00174">
    <property type="entry name" value="Oxidored_molyb"/>
    <property type="match status" value="1"/>
</dbReference>
<sequence>MLSEAFLAEHRRLTRRFFLRAGVAGSALLVTSLGRGTAAEKPVRHEKQGAWADPYFTSAESFRDVSRGKPLPHTLSEEKKREVGLTRETWKLEVISDPEHPARLGKPMTAADNTALDFAGLLEIGQQHAVRFAKVMTCLNLGCPLGMGVWEGVPLREVVWRTQPRENLRRVFYYGYHNDDPAQMFRSSLPIGRVLEDPFDLPPVILCYKLNGEWLNSERGGPVRVVVPEAYGFKSIKWLTHVVLTNLAAANDTYAEQNNDVDSPLKTFAATLNVPAEVAAGQAIAVSGYAQVGISGLSKVQVCLTLDADAAPAGDPYFTKGAWKDAEILGPPPHWGSVPEGKVPAGTLGFDASGVPKGWPMRLTNAHWAAVLEGVPVGDYTLRCRSVDEKGIAQPLPRPFKKSGHAAIESVPIKVR</sequence>
<dbReference type="GO" id="GO:0008482">
    <property type="term" value="F:sulfite oxidase activity"/>
    <property type="evidence" value="ECO:0007669"/>
    <property type="project" value="TreeGrafter"/>
</dbReference>
<dbReference type="PANTHER" id="PTHR19372">
    <property type="entry name" value="SULFITE REDUCTASE"/>
    <property type="match status" value="1"/>
</dbReference>
<name>A0A1I3LRN8_9PLAN</name>
<keyword evidence="3" id="KW-1185">Reference proteome</keyword>